<gene>
    <name evidence="3" type="ORF">PPROV_000482200</name>
</gene>
<evidence type="ECO:0000313" key="3">
    <source>
        <dbReference type="EMBL" id="GHP06075.1"/>
    </source>
</evidence>
<dbReference type="Gene3D" id="1.10.238.10">
    <property type="entry name" value="EF-hand"/>
    <property type="match status" value="1"/>
</dbReference>
<evidence type="ECO:0000313" key="4">
    <source>
        <dbReference type="Proteomes" id="UP000660262"/>
    </source>
</evidence>
<dbReference type="InterPro" id="IPR011992">
    <property type="entry name" value="EF-hand-dom_pair"/>
</dbReference>
<keyword evidence="4" id="KW-1185">Reference proteome</keyword>
<evidence type="ECO:0000256" key="1">
    <source>
        <dbReference type="SAM" id="Coils"/>
    </source>
</evidence>
<feature type="region of interest" description="Disordered" evidence="2">
    <location>
        <begin position="390"/>
        <end position="409"/>
    </location>
</feature>
<name>A0A830HGQ4_9CHLO</name>
<dbReference type="AlphaFoldDB" id="A0A830HGQ4"/>
<evidence type="ECO:0000256" key="2">
    <source>
        <dbReference type="SAM" id="MobiDB-lite"/>
    </source>
</evidence>
<feature type="region of interest" description="Disordered" evidence="2">
    <location>
        <begin position="546"/>
        <end position="568"/>
    </location>
</feature>
<feature type="coiled-coil region" evidence="1">
    <location>
        <begin position="410"/>
        <end position="444"/>
    </location>
</feature>
<organism evidence="3 4">
    <name type="scientific">Pycnococcus provasolii</name>
    <dbReference type="NCBI Taxonomy" id="41880"/>
    <lineage>
        <taxon>Eukaryota</taxon>
        <taxon>Viridiplantae</taxon>
        <taxon>Chlorophyta</taxon>
        <taxon>Pseudoscourfieldiophyceae</taxon>
        <taxon>Pseudoscourfieldiales</taxon>
        <taxon>Pycnococcaceae</taxon>
        <taxon>Pycnococcus</taxon>
    </lineage>
</organism>
<dbReference type="Proteomes" id="UP000660262">
    <property type="component" value="Unassembled WGS sequence"/>
</dbReference>
<keyword evidence="1" id="KW-0175">Coiled coil</keyword>
<dbReference type="EMBL" id="BNJQ01000011">
    <property type="protein sequence ID" value="GHP06075.1"/>
    <property type="molecule type" value="Genomic_DNA"/>
</dbReference>
<protein>
    <submittedName>
        <fullName evidence="3">Uncharacterized protein</fullName>
    </submittedName>
</protein>
<accession>A0A830HGQ4</accession>
<comment type="caution">
    <text evidence="3">The sequence shown here is derived from an EMBL/GenBank/DDBJ whole genome shotgun (WGS) entry which is preliminary data.</text>
</comment>
<reference evidence="3" key="1">
    <citation type="submission" date="2020-10" db="EMBL/GenBank/DDBJ databases">
        <title>Unveiling of a novel bifunctional photoreceptor, Dualchrome1, isolated from a cosmopolitan green alga.</title>
        <authorList>
            <person name="Suzuki S."/>
            <person name="Kawachi M."/>
        </authorList>
    </citation>
    <scope>NUCLEOTIDE SEQUENCE</scope>
    <source>
        <strain evidence="3">NIES 2893</strain>
    </source>
</reference>
<dbReference type="OrthoDB" id="537469at2759"/>
<feature type="compositionally biased region" description="Basic and acidic residues" evidence="2">
    <location>
        <begin position="546"/>
        <end position="562"/>
    </location>
</feature>
<proteinExistence type="predicted"/>
<sequence>MNTTHEKVAALLSYLELGSPSAVRLKLLRSGKEPFVVFRKNVENKRAVTTAPAAYGLTAPATPTGVRFGTLVDQVPEQTPAVAAKPGTTEVADTLVKGFSQSLRRQLRKVFAVYYNLRSAFGEQMGPSGFHKLCRDCKLLDSGFGYAEADIILTHQDAGAPGAGATRKSDRRLNFDEFLGALREVGAVKFPAASQGTMKDAEADSKMSAVGQVVHDHILKYGFADNRHPDIVKGLSTSEVFAEFKLHRNTLKGVFTHYAALDTISEAMREGATWESISRTNRTINLDEFLMFALNFDIVPHLLPKFAMVGVFRASNSGLSADDHEEEMTYDEFVEALGRAALLASTVAEEKLSGKIDAAIHELSAVRRFVSFCETDEAYAYYEGLDGSRRRGDRGNSLTSGSGGTDISFRDAARREARHAVENALKLEREVANNKLDAEAAEKLREVAVESVVATGSRSFMHYAAFLKRGERRPRTTGGMQQAHRRNEVATQARGALMRSLGVTSTLNTDVFALNYVDRGSSLREYIEHDADGILAKPREIRRAAAKEARAARRGAKADASHGAKARM</sequence>
<dbReference type="SUPFAM" id="SSF47473">
    <property type="entry name" value="EF-hand"/>
    <property type="match status" value="1"/>
</dbReference>